<keyword evidence="3" id="KW-1185">Reference proteome</keyword>
<dbReference type="Pfam" id="PF13460">
    <property type="entry name" value="NAD_binding_10"/>
    <property type="match status" value="1"/>
</dbReference>
<name>A0A233SSL2_STRDA</name>
<dbReference type="RefSeq" id="WP_094215560.1">
    <property type="nucleotide sequence ID" value="NZ_MCGQ01000007.1"/>
</dbReference>
<reference evidence="2 3" key="1">
    <citation type="submission" date="2016-07" db="EMBL/GenBank/DDBJ databases">
        <title>Draft genome of Streptomyces diastatochromogenes.</title>
        <authorList>
            <person name="Podduturi R."/>
            <person name="Lukassen M.B."/>
            <person name="Clausen N."/>
            <person name="Nielsen J.L."/>
            <person name="Jorgensen N.O."/>
        </authorList>
    </citation>
    <scope>NUCLEOTIDE SEQUENCE [LARGE SCALE GENOMIC DNA]</scope>
    <source>
        <strain evidence="2 3">DSM 40608</strain>
    </source>
</reference>
<dbReference type="Gene3D" id="3.40.50.720">
    <property type="entry name" value="NAD(P)-binding Rossmann-like Domain"/>
    <property type="match status" value="1"/>
</dbReference>
<dbReference type="CDD" id="cd05269">
    <property type="entry name" value="TMR_SDR_a"/>
    <property type="match status" value="1"/>
</dbReference>
<proteinExistence type="predicted"/>
<dbReference type="AlphaFoldDB" id="A0A233SSL2"/>
<dbReference type="InterPro" id="IPR036291">
    <property type="entry name" value="NAD(P)-bd_dom_sf"/>
</dbReference>
<evidence type="ECO:0000313" key="3">
    <source>
        <dbReference type="Proteomes" id="UP000215483"/>
    </source>
</evidence>
<dbReference type="EMBL" id="MCGQ01000007">
    <property type="protein sequence ID" value="OXY98637.1"/>
    <property type="molecule type" value="Genomic_DNA"/>
</dbReference>
<dbReference type="PANTHER" id="PTHR47129">
    <property type="entry name" value="QUINONE OXIDOREDUCTASE 2"/>
    <property type="match status" value="1"/>
</dbReference>
<dbReference type="OrthoDB" id="5510591at2"/>
<gene>
    <name evidence="2" type="ORF">BEK98_07290</name>
</gene>
<comment type="caution">
    <text evidence="2">The sequence shown here is derived from an EMBL/GenBank/DDBJ whole genome shotgun (WGS) entry which is preliminary data.</text>
</comment>
<organism evidence="2 3">
    <name type="scientific">Streptomyces diastatochromogenes</name>
    <dbReference type="NCBI Taxonomy" id="42236"/>
    <lineage>
        <taxon>Bacteria</taxon>
        <taxon>Bacillati</taxon>
        <taxon>Actinomycetota</taxon>
        <taxon>Actinomycetes</taxon>
        <taxon>Kitasatosporales</taxon>
        <taxon>Streptomycetaceae</taxon>
        <taxon>Streptomyces</taxon>
    </lineage>
</organism>
<dbReference type="SUPFAM" id="SSF51735">
    <property type="entry name" value="NAD(P)-binding Rossmann-fold domains"/>
    <property type="match status" value="1"/>
</dbReference>
<dbReference type="PANTHER" id="PTHR47129:SF1">
    <property type="entry name" value="NMRA-LIKE DOMAIN-CONTAINING PROTEIN"/>
    <property type="match status" value="1"/>
</dbReference>
<evidence type="ECO:0000313" key="2">
    <source>
        <dbReference type="EMBL" id="OXY98637.1"/>
    </source>
</evidence>
<protein>
    <submittedName>
        <fullName evidence="2">NAD(P)-dependent oxidoreductase</fullName>
    </submittedName>
</protein>
<feature type="domain" description="NAD(P)-binding" evidence="1">
    <location>
        <begin position="7"/>
        <end position="183"/>
    </location>
</feature>
<sequence length="284" mass="29348">MSIVVTGATGHLGRHVVEQLLEKVPAEQITAVVRDEAKAADFAARGVKLAVADYNTPETFDGLFAAGDKVLLISGNEFDKGRVQQHQVVIDAAKAAGVALLAYTSAPGSLKAALADDHRATEEALLASGLPYSLLRNGWYHENYTENLAPVLEHDAVVAAAGEGRVSSASRADYAAAAAAVLTGEGHENTTYELGGDAAWSFAEYAAELSRQTGKEIAYNAVTDEVLKGILAGAGLPAPLVEIFVGVDASIEKGELVVSSGDLSRLAGRPTTPLAEAVAAALKG</sequence>
<dbReference type="InterPro" id="IPR016040">
    <property type="entry name" value="NAD(P)-bd_dom"/>
</dbReference>
<dbReference type="Gene3D" id="3.90.25.10">
    <property type="entry name" value="UDP-galactose 4-epimerase, domain 1"/>
    <property type="match status" value="1"/>
</dbReference>
<dbReference type="InterPro" id="IPR052718">
    <property type="entry name" value="NmrA-type_oxidoreductase"/>
</dbReference>
<dbReference type="Proteomes" id="UP000215483">
    <property type="component" value="Unassembled WGS sequence"/>
</dbReference>
<accession>A0A233SSL2</accession>
<evidence type="ECO:0000259" key="1">
    <source>
        <dbReference type="Pfam" id="PF13460"/>
    </source>
</evidence>